<keyword evidence="1" id="KW-0732">Signal</keyword>
<feature type="domain" description="NodB homology" evidence="2">
    <location>
        <begin position="35"/>
        <end position="215"/>
    </location>
</feature>
<dbReference type="InterPro" id="IPR002509">
    <property type="entry name" value="NODB_dom"/>
</dbReference>
<dbReference type="Proteomes" id="UP001500751">
    <property type="component" value="Unassembled WGS sequence"/>
</dbReference>
<evidence type="ECO:0000256" key="1">
    <source>
        <dbReference type="SAM" id="SignalP"/>
    </source>
</evidence>
<dbReference type="EMBL" id="BAAAQN010000003">
    <property type="protein sequence ID" value="GAA2014601.1"/>
    <property type="molecule type" value="Genomic_DNA"/>
</dbReference>
<name>A0ABP5F1Z4_9ACTN</name>
<evidence type="ECO:0000313" key="3">
    <source>
        <dbReference type="EMBL" id="GAA2014601.1"/>
    </source>
</evidence>
<dbReference type="SUPFAM" id="SSF88713">
    <property type="entry name" value="Glycoside hydrolase/deacetylase"/>
    <property type="match status" value="1"/>
</dbReference>
<dbReference type="CDD" id="cd10917">
    <property type="entry name" value="CE4_NodB_like_6s_7s"/>
    <property type="match status" value="1"/>
</dbReference>
<dbReference type="PANTHER" id="PTHR10587">
    <property type="entry name" value="GLYCOSYL TRANSFERASE-RELATED"/>
    <property type="match status" value="1"/>
</dbReference>
<evidence type="ECO:0000259" key="2">
    <source>
        <dbReference type="PROSITE" id="PS51677"/>
    </source>
</evidence>
<organism evidence="3 4">
    <name type="scientific">Catenulispora yoronensis</name>
    <dbReference type="NCBI Taxonomy" id="450799"/>
    <lineage>
        <taxon>Bacteria</taxon>
        <taxon>Bacillati</taxon>
        <taxon>Actinomycetota</taxon>
        <taxon>Actinomycetes</taxon>
        <taxon>Catenulisporales</taxon>
        <taxon>Catenulisporaceae</taxon>
        <taxon>Catenulispora</taxon>
    </lineage>
</organism>
<dbReference type="RefSeq" id="WP_344664006.1">
    <property type="nucleotide sequence ID" value="NZ_BAAAQN010000003.1"/>
</dbReference>
<feature type="signal peptide" evidence="1">
    <location>
        <begin position="1"/>
        <end position="32"/>
    </location>
</feature>
<dbReference type="Pfam" id="PF01522">
    <property type="entry name" value="Polysacc_deac_1"/>
    <property type="match status" value="1"/>
</dbReference>
<evidence type="ECO:0000313" key="4">
    <source>
        <dbReference type="Proteomes" id="UP001500751"/>
    </source>
</evidence>
<dbReference type="InterPro" id="IPR050248">
    <property type="entry name" value="Polysacc_deacetylase_ArnD"/>
</dbReference>
<dbReference type="Gene3D" id="3.20.20.370">
    <property type="entry name" value="Glycoside hydrolase/deacetylase"/>
    <property type="match status" value="1"/>
</dbReference>
<sequence length="219" mass="23516">MIIGTFRRLAALLVAAALALLAVGFSATPAAAAGKVVYITFDDGPSAVYTPKVLKVLSQYGVHATFFEVGQQIAAHPSLTSQVYHAGHSVQNHTWSHPDLRNLSSSQFTYQVTATDRQIRARTGYRTCCLRPPYGAVNATVRARAAALGKKLALWTVDPRDWSRPGAAAISYRVLSHVRPGSVVLLHDGGGDRSQTVAALSGILKTLKARGYTFATWAR</sequence>
<gene>
    <name evidence="3" type="ORF">GCM10009839_07030</name>
</gene>
<dbReference type="InterPro" id="IPR011330">
    <property type="entry name" value="Glyco_hydro/deAcase_b/a-brl"/>
</dbReference>
<reference evidence="4" key="1">
    <citation type="journal article" date="2019" name="Int. J. Syst. Evol. Microbiol.">
        <title>The Global Catalogue of Microorganisms (GCM) 10K type strain sequencing project: providing services to taxonomists for standard genome sequencing and annotation.</title>
        <authorList>
            <consortium name="The Broad Institute Genomics Platform"/>
            <consortium name="The Broad Institute Genome Sequencing Center for Infectious Disease"/>
            <person name="Wu L."/>
            <person name="Ma J."/>
        </authorList>
    </citation>
    <scope>NUCLEOTIDE SEQUENCE [LARGE SCALE GENOMIC DNA]</scope>
    <source>
        <strain evidence="4">JCM 16014</strain>
    </source>
</reference>
<keyword evidence="4" id="KW-1185">Reference proteome</keyword>
<dbReference type="PROSITE" id="PS51677">
    <property type="entry name" value="NODB"/>
    <property type="match status" value="1"/>
</dbReference>
<comment type="caution">
    <text evidence="3">The sequence shown here is derived from an EMBL/GenBank/DDBJ whole genome shotgun (WGS) entry which is preliminary data.</text>
</comment>
<protein>
    <recommendedName>
        <fullName evidence="2">NodB homology domain-containing protein</fullName>
    </recommendedName>
</protein>
<feature type="chain" id="PRO_5045121073" description="NodB homology domain-containing protein" evidence="1">
    <location>
        <begin position="33"/>
        <end position="219"/>
    </location>
</feature>
<accession>A0ABP5F1Z4</accession>
<proteinExistence type="predicted"/>